<sequence length="454" mass="49011">MCFKHKVAAVLAAGAITATMALPAMALENEFHGMYRVKGFISNFNNGSPGEFYEPAGKDSKAPTNSYVEQRARLKYMAKANDDLKLVTHFEIDSRFGDASYGVARNKGGALGADEVNLETKSIYLDFNIPATPVNMKVGMQPWEDAYNGIFVDADMAGVLASSRMNNTSLALGWFRFDDKGSIAGKEARDLLILDGKYQVNKDMVLGGSYYLLNDDVGGTNAIRAITKEIAHTLGVNAAATMGIASVEGFLLYQFGNLEGPGTQRHLNAFAGSVAARAKVGPGSIKTSFLYASGEKSTSRSTSNAFQAVEDIDSGAEHDYESEMRMLRKDKFAGTTDNAIVYTINNKDQGVIFGSIGYDVAITDKLFADAYAGFAAVAKENANKPTNLNTGVKNSSNYLGTEINAEIGYKLFDNLTARLQGGYIFLGDYFKGVAKNGADPDNPYTTRIMMVYAF</sequence>
<proteinExistence type="predicted"/>
<feature type="chain" id="PRO_5002683525" description="Major outer membrane protein" evidence="1">
    <location>
        <begin position="27"/>
        <end position="454"/>
    </location>
</feature>
<protein>
    <recommendedName>
        <fullName evidence="4">Major outer membrane protein</fullName>
    </recommendedName>
</protein>
<dbReference type="Gene3D" id="2.40.160.100">
    <property type="match status" value="1"/>
</dbReference>
<keyword evidence="3" id="KW-1185">Reference proteome</keyword>
<dbReference type="STRING" id="351605.Gura_0110"/>
<dbReference type="Proteomes" id="UP000006695">
    <property type="component" value="Chromosome"/>
</dbReference>
<evidence type="ECO:0000256" key="1">
    <source>
        <dbReference type="SAM" id="SignalP"/>
    </source>
</evidence>
<reference evidence="2 3" key="1">
    <citation type="submission" date="2007-05" db="EMBL/GenBank/DDBJ databases">
        <title>Complete sequence of Geobacter uraniireducens Rf4.</title>
        <authorList>
            <consortium name="US DOE Joint Genome Institute"/>
            <person name="Copeland A."/>
            <person name="Lucas S."/>
            <person name="Lapidus A."/>
            <person name="Barry K."/>
            <person name="Detter J.C."/>
            <person name="Glavina del Rio T."/>
            <person name="Hammon N."/>
            <person name="Israni S."/>
            <person name="Dalin E."/>
            <person name="Tice H."/>
            <person name="Pitluck S."/>
            <person name="Chertkov O."/>
            <person name="Brettin T."/>
            <person name="Bruce D."/>
            <person name="Han C."/>
            <person name="Schmutz J."/>
            <person name="Larimer F."/>
            <person name="Land M."/>
            <person name="Hauser L."/>
            <person name="Kyrpides N."/>
            <person name="Mikhailova N."/>
            <person name="Shelobolina E."/>
            <person name="Aklujkar M."/>
            <person name="Lovley D."/>
            <person name="Richardson P."/>
        </authorList>
    </citation>
    <scope>NUCLEOTIDE SEQUENCE [LARGE SCALE GENOMIC DNA]</scope>
    <source>
        <strain evidence="2 3">Rf4</strain>
    </source>
</reference>
<dbReference type="KEGG" id="gur:Gura_0110"/>
<dbReference type="SUPFAM" id="SSF56935">
    <property type="entry name" value="Porins"/>
    <property type="match status" value="1"/>
</dbReference>
<organism evidence="2 3">
    <name type="scientific">Geotalea uraniireducens (strain Rf4)</name>
    <name type="common">Geobacter uraniireducens</name>
    <dbReference type="NCBI Taxonomy" id="351605"/>
    <lineage>
        <taxon>Bacteria</taxon>
        <taxon>Pseudomonadati</taxon>
        <taxon>Thermodesulfobacteriota</taxon>
        <taxon>Desulfuromonadia</taxon>
        <taxon>Geobacterales</taxon>
        <taxon>Geobacteraceae</taxon>
        <taxon>Geotalea</taxon>
    </lineage>
</organism>
<evidence type="ECO:0000313" key="3">
    <source>
        <dbReference type="Proteomes" id="UP000006695"/>
    </source>
</evidence>
<gene>
    <name evidence="2" type="ordered locus">Gura_0110</name>
</gene>
<dbReference type="InterPro" id="IPR053728">
    <property type="entry name" value="Alginate_Permeability_Chnl"/>
</dbReference>
<evidence type="ECO:0008006" key="4">
    <source>
        <dbReference type="Google" id="ProtNLM"/>
    </source>
</evidence>
<accession>A5GDM1</accession>
<keyword evidence="1" id="KW-0732">Signal</keyword>
<dbReference type="TCDB" id="1.B.61.1.3">
    <property type="family name" value="the delta-proteobacterial porin (delta-porin) family"/>
</dbReference>
<evidence type="ECO:0000313" key="2">
    <source>
        <dbReference type="EMBL" id="ABQ24326.1"/>
    </source>
</evidence>
<feature type="signal peptide" evidence="1">
    <location>
        <begin position="1"/>
        <end position="26"/>
    </location>
</feature>
<dbReference type="OrthoDB" id="5416951at2"/>
<name>A5GDM1_GEOUR</name>
<dbReference type="HOGENOM" id="CLU_045956_0_0_7"/>
<dbReference type="AlphaFoldDB" id="A5GDM1"/>
<dbReference type="EMBL" id="CP000698">
    <property type="protein sequence ID" value="ABQ24326.1"/>
    <property type="molecule type" value="Genomic_DNA"/>
</dbReference>
<dbReference type="RefSeq" id="WP_011937055.1">
    <property type="nucleotide sequence ID" value="NC_009483.1"/>
</dbReference>